<name>A0A561U2C4_9PSEU</name>
<comment type="caution">
    <text evidence="1">The sequence shown here is derived from an EMBL/GenBank/DDBJ whole genome shotgun (WGS) entry which is preliminary data.</text>
</comment>
<reference evidence="1 2" key="1">
    <citation type="submission" date="2019-06" db="EMBL/GenBank/DDBJ databases">
        <title>Sequencing the genomes of 1000 actinobacteria strains.</title>
        <authorList>
            <person name="Klenk H.-P."/>
        </authorList>
    </citation>
    <scope>NUCLEOTIDE SEQUENCE [LARGE SCALE GENOMIC DNA]</scope>
    <source>
        <strain evidence="1 2">DSM 46699</strain>
    </source>
</reference>
<sequence length="87" mass="9452">MNHMKGSGEMKEVSANPPERAWCWMPGYEARHVIPAGAADGVTTIAHCGERVIVDLDEVAWLLPTCPSCYRLVAGAPTFEALRAGQR</sequence>
<evidence type="ECO:0008006" key="3">
    <source>
        <dbReference type="Google" id="ProtNLM"/>
    </source>
</evidence>
<dbReference type="AlphaFoldDB" id="A0A561U2C4"/>
<evidence type="ECO:0000313" key="1">
    <source>
        <dbReference type="EMBL" id="TWF93513.1"/>
    </source>
</evidence>
<evidence type="ECO:0000313" key="2">
    <source>
        <dbReference type="Proteomes" id="UP000316184"/>
    </source>
</evidence>
<dbReference type="EMBL" id="VIWX01000005">
    <property type="protein sequence ID" value="TWF93513.1"/>
    <property type="molecule type" value="Genomic_DNA"/>
</dbReference>
<organism evidence="1 2">
    <name type="scientific">Saccharopolyspora dendranthemae</name>
    <dbReference type="NCBI Taxonomy" id="1181886"/>
    <lineage>
        <taxon>Bacteria</taxon>
        <taxon>Bacillati</taxon>
        <taxon>Actinomycetota</taxon>
        <taxon>Actinomycetes</taxon>
        <taxon>Pseudonocardiales</taxon>
        <taxon>Pseudonocardiaceae</taxon>
        <taxon>Saccharopolyspora</taxon>
    </lineage>
</organism>
<keyword evidence="2" id="KW-1185">Reference proteome</keyword>
<dbReference type="Proteomes" id="UP000316184">
    <property type="component" value="Unassembled WGS sequence"/>
</dbReference>
<proteinExistence type="predicted"/>
<gene>
    <name evidence="1" type="ORF">FHU35_15357</name>
</gene>
<protein>
    <recommendedName>
        <fullName evidence="3">Zinc finger protein</fullName>
    </recommendedName>
</protein>
<accession>A0A561U2C4</accession>